<gene>
    <name evidence="2" type="ORF">ILYODFUR_021611</name>
</gene>
<name>A0ABV0TXU3_9TELE</name>
<keyword evidence="1" id="KW-0472">Membrane</keyword>
<keyword evidence="3" id="KW-1185">Reference proteome</keyword>
<keyword evidence="1" id="KW-1133">Transmembrane helix</keyword>
<feature type="transmembrane region" description="Helical" evidence="1">
    <location>
        <begin position="35"/>
        <end position="53"/>
    </location>
</feature>
<reference evidence="2 3" key="1">
    <citation type="submission" date="2021-06" db="EMBL/GenBank/DDBJ databases">
        <authorList>
            <person name="Palmer J.M."/>
        </authorList>
    </citation>
    <scope>NUCLEOTIDE SEQUENCE [LARGE SCALE GENOMIC DNA]</scope>
    <source>
        <strain evidence="3">if_2019</strain>
        <tissue evidence="2">Muscle</tissue>
    </source>
</reference>
<dbReference type="EMBL" id="JAHRIQ010048660">
    <property type="protein sequence ID" value="MEQ2237281.1"/>
    <property type="molecule type" value="Genomic_DNA"/>
</dbReference>
<comment type="caution">
    <text evidence="2">The sequence shown here is derived from an EMBL/GenBank/DDBJ whole genome shotgun (WGS) entry which is preliminary data.</text>
</comment>
<proteinExistence type="predicted"/>
<protein>
    <submittedName>
        <fullName evidence="2">Uncharacterized protein</fullName>
    </submittedName>
</protein>
<keyword evidence="1" id="KW-0812">Transmembrane</keyword>
<dbReference type="Proteomes" id="UP001482620">
    <property type="component" value="Unassembled WGS sequence"/>
</dbReference>
<sequence>MSEREHGITFSAASLGTVCIVANEMENMTDNLEAHYGWSFSGFGFTCCLLLFCKDEKDQKNFEASVRCGTLVYFVDIE</sequence>
<evidence type="ECO:0000256" key="1">
    <source>
        <dbReference type="SAM" id="Phobius"/>
    </source>
</evidence>
<accession>A0ABV0TXU3</accession>
<organism evidence="2 3">
    <name type="scientific">Ilyodon furcidens</name>
    <name type="common">goldbreast splitfin</name>
    <dbReference type="NCBI Taxonomy" id="33524"/>
    <lineage>
        <taxon>Eukaryota</taxon>
        <taxon>Metazoa</taxon>
        <taxon>Chordata</taxon>
        <taxon>Craniata</taxon>
        <taxon>Vertebrata</taxon>
        <taxon>Euteleostomi</taxon>
        <taxon>Actinopterygii</taxon>
        <taxon>Neopterygii</taxon>
        <taxon>Teleostei</taxon>
        <taxon>Neoteleostei</taxon>
        <taxon>Acanthomorphata</taxon>
        <taxon>Ovalentaria</taxon>
        <taxon>Atherinomorphae</taxon>
        <taxon>Cyprinodontiformes</taxon>
        <taxon>Goodeidae</taxon>
        <taxon>Ilyodon</taxon>
    </lineage>
</organism>
<evidence type="ECO:0000313" key="3">
    <source>
        <dbReference type="Proteomes" id="UP001482620"/>
    </source>
</evidence>
<evidence type="ECO:0000313" key="2">
    <source>
        <dbReference type="EMBL" id="MEQ2237281.1"/>
    </source>
</evidence>